<reference evidence="2 3" key="1">
    <citation type="submission" date="2024-04" db="EMBL/GenBank/DDBJ databases">
        <authorList>
            <consortium name="Genoscope - CEA"/>
            <person name="William W."/>
        </authorList>
    </citation>
    <scope>NUCLEOTIDE SEQUENCE [LARGE SCALE GENOMIC DNA]</scope>
</reference>
<dbReference type="Proteomes" id="UP001497497">
    <property type="component" value="Unassembled WGS sequence"/>
</dbReference>
<keyword evidence="3" id="KW-1185">Reference proteome</keyword>
<name>A0AAV2HM63_LYMST</name>
<dbReference type="InterPro" id="IPR029526">
    <property type="entry name" value="PGBD"/>
</dbReference>
<feature type="domain" description="PiggyBac transposable element-derived protein" evidence="1">
    <location>
        <begin position="3"/>
        <end position="111"/>
    </location>
</feature>
<organism evidence="2 3">
    <name type="scientific">Lymnaea stagnalis</name>
    <name type="common">Great pond snail</name>
    <name type="synonym">Helix stagnalis</name>
    <dbReference type="NCBI Taxonomy" id="6523"/>
    <lineage>
        <taxon>Eukaryota</taxon>
        <taxon>Metazoa</taxon>
        <taxon>Spiralia</taxon>
        <taxon>Lophotrochozoa</taxon>
        <taxon>Mollusca</taxon>
        <taxon>Gastropoda</taxon>
        <taxon>Heterobranchia</taxon>
        <taxon>Euthyneura</taxon>
        <taxon>Panpulmonata</taxon>
        <taxon>Hygrophila</taxon>
        <taxon>Lymnaeoidea</taxon>
        <taxon>Lymnaeidae</taxon>
        <taxon>Lymnaea</taxon>
    </lineage>
</organism>
<dbReference type="PANTHER" id="PTHR46599">
    <property type="entry name" value="PIGGYBAC TRANSPOSABLE ELEMENT-DERIVED PROTEIN 4"/>
    <property type="match status" value="1"/>
</dbReference>
<sequence length="116" mass="13988">RQAFFPDRDIWSDESLLLWKGRLVFKQYLPLKRDRFGIKIFCLCDEAGYLYRFRVYTGKQDPLYKIDNYVPEECQQLSMTSKVALELLAPLLNQGYHLYIDNWYNSIPLIRFHTQK</sequence>
<dbReference type="AlphaFoldDB" id="A0AAV2HM63"/>
<comment type="caution">
    <text evidence="2">The sequence shown here is derived from an EMBL/GenBank/DDBJ whole genome shotgun (WGS) entry which is preliminary data.</text>
</comment>
<dbReference type="EMBL" id="CAXITT010000176">
    <property type="protein sequence ID" value="CAL1534583.1"/>
    <property type="molecule type" value="Genomic_DNA"/>
</dbReference>
<dbReference type="Pfam" id="PF13843">
    <property type="entry name" value="DDE_Tnp_1_7"/>
    <property type="match status" value="1"/>
</dbReference>
<evidence type="ECO:0000313" key="3">
    <source>
        <dbReference type="Proteomes" id="UP001497497"/>
    </source>
</evidence>
<evidence type="ECO:0000313" key="2">
    <source>
        <dbReference type="EMBL" id="CAL1534583.1"/>
    </source>
</evidence>
<accession>A0AAV2HM63</accession>
<proteinExistence type="predicted"/>
<protein>
    <recommendedName>
        <fullName evidence="1">PiggyBac transposable element-derived protein domain-containing protein</fullName>
    </recommendedName>
</protein>
<gene>
    <name evidence="2" type="ORF">GSLYS_00008543001</name>
</gene>
<evidence type="ECO:0000259" key="1">
    <source>
        <dbReference type="Pfam" id="PF13843"/>
    </source>
</evidence>
<dbReference type="PANTHER" id="PTHR46599:SF3">
    <property type="entry name" value="PIGGYBAC TRANSPOSABLE ELEMENT-DERIVED PROTEIN 4"/>
    <property type="match status" value="1"/>
</dbReference>
<feature type="non-terminal residue" evidence="2">
    <location>
        <position position="1"/>
    </location>
</feature>